<dbReference type="AlphaFoldDB" id="A0A2G2VP01"/>
<dbReference type="EMBL" id="MLFT02000011">
    <property type="protein sequence ID" value="PHT34692.1"/>
    <property type="molecule type" value="Genomic_DNA"/>
</dbReference>
<organism evidence="2 3">
    <name type="scientific">Capsicum baccatum</name>
    <name type="common">Peruvian pepper</name>
    <dbReference type="NCBI Taxonomy" id="33114"/>
    <lineage>
        <taxon>Eukaryota</taxon>
        <taxon>Viridiplantae</taxon>
        <taxon>Streptophyta</taxon>
        <taxon>Embryophyta</taxon>
        <taxon>Tracheophyta</taxon>
        <taxon>Spermatophyta</taxon>
        <taxon>Magnoliopsida</taxon>
        <taxon>eudicotyledons</taxon>
        <taxon>Gunneridae</taxon>
        <taxon>Pentapetalae</taxon>
        <taxon>asterids</taxon>
        <taxon>lamiids</taxon>
        <taxon>Solanales</taxon>
        <taxon>Solanaceae</taxon>
        <taxon>Solanoideae</taxon>
        <taxon>Capsiceae</taxon>
        <taxon>Capsicum</taxon>
    </lineage>
</organism>
<evidence type="ECO:0000313" key="2">
    <source>
        <dbReference type="EMBL" id="PHT34692.1"/>
    </source>
</evidence>
<dbReference type="STRING" id="33114.A0A2G2VP01"/>
<dbReference type="Proteomes" id="UP000224567">
    <property type="component" value="Unassembled WGS sequence"/>
</dbReference>
<name>A0A2G2VP01_CAPBA</name>
<dbReference type="OrthoDB" id="21449at2759"/>
<evidence type="ECO:0000313" key="3">
    <source>
        <dbReference type="Proteomes" id="UP000224567"/>
    </source>
</evidence>
<sequence>MTGDILNSPSSIVEEILSFYKSFMGYVASILPAVNMDGNEIELDFELIGNEMMWELNRFLGYDTKAMSKMRRQGVTEDVVIVQLNKSPEKAPTPEPTMHKNKKVDVVEEDVDISKEIPDLDSGSSSGSDSDEEHSVQSLFVKEAPTI</sequence>
<evidence type="ECO:0008006" key="4">
    <source>
        <dbReference type="Google" id="ProtNLM"/>
    </source>
</evidence>
<proteinExistence type="predicted"/>
<reference evidence="2 3" key="1">
    <citation type="journal article" date="2017" name="Genome Biol.">
        <title>New reference genome sequences of hot pepper reveal the massive evolution of plant disease-resistance genes by retroduplication.</title>
        <authorList>
            <person name="Kim S."/>
            <person name="Park J."/>
            <person name="Yeom S.I."/>
            <person name="Kim Y.M."/>
            <person name="Seo E."/>
            <person name="Kim K.T."/>
            <person name="Kim M.S."/>
            <person name="Lee J.M."/>
            <person name="Cheong K."/>
            <person name="Shin H.S."/>
            <person name="Kim S.B."/>
            <person name="Han K."/>
            <person name="Lee J."/>
            <person name="Park M."/>
            <person name="Lee H.A."/>
            <person name="Lee H.Y."/>
            <person name="Lee Y."/>
            <person name="Oh S."/>
            <person name="Lee J.H."/>
            <person name="Choi E."/>
            <person name="Choi E."/>
            <person name="Lee S.E."/>
            <person name="Jeon J."/>
            <person name="Kim H."/>
            <person name="Choi G."/>
            <person name="Song H."/>
            <person name="Lee J."/>
            <person name="Lee S.C."/>
            <person name="Kwon J.K."/>
            <person name="Lee H.Y."/>
            <person name="Koo N."/>
            <person name="Hong Y."/>
            <person name="Kim R.W."/>
            <person name="Kang W.H."/>
            <person name="Huh J.H."/>
            <person name="Kang B.C."/>
            <person name="Yang T.J."/>
            <person name="Lee Y.H."/>
            <person name="Bennetzen J.L."/>
            <person name="Choi D."/>
        </authorList>
    </citation>
    <scope>NUCLEOTIDE SEQUENCE [LARGE SCALE GENOMIC DNA]</scope>
    <source>
        <strain evidence="3">cv. PBC81</strain>
    </source>
</reference>
<comment type="caution">
    <text evidence="2">The sequence shown here is derived from an EMBL/GenBank/DDBJ whole genome shotgun (WGS) entry which is preliminary data.</text>
</comment>
<evidence type="ECO:0000256" key="1">
    <source>
        <dbReference type="SAM" id="MobiDB-lite"/>
    </source>
</evidence>
<protein>
    <recommendedName>
        <fullName evidence="4">NET domain-containing protein</fullName>
    </recommendedName>
</protein>
<reference evidence="3" key="2">
    <citation type="journal article" date="2017" name="J. Anim. Genet.">
        <title>Multiple reference genome sequences of hot pepper reveal the massive evolution of plant disease resistance genes by retroduplication.</title>
        <authorList>
            <person name="Kim S."/>
            <person name="Park J."/>
            <person name="Yeom S.-I."/>
            <person name="Kim Y.-M."/>
            <person name="Seo E."/>
            <person name="Kim K.-T."/>
            <person name="Kim M.-S."/>
            <person name="Lee J.M."/>
            <person name="Cheong K."/>
            <person name="Shin H.-S."/>
            <person name="Kim S.-B."/>
            <person name="Han K."/>
            <person name="Lee J."/>
            <person name="Park M."/>
            <person name="Lee H.-A."/>
            <person name="Lee H.-Y."/>
            <person name="Lee Y."/>
            <person name="Oh S."/>
            <person name="Lee J.H."/>
            <person name="Choi E."/>
            <person name="Choi E."/>
            <person name="Lee S.E."/>
            <person name="Jeon J."/>
            <person name="Kim H."/>
            <person name="Choi G."/>
            <person name="Song H."/>
            <person name="Lee J."/>
            <person name="Lee S.-C."/>
            <person name="Kwon J.-K."/>
            <person name="Lee H.-Y."/>
            <person name="Koo N."/>
            <person name="Hong Y."/>
            <person name="Kim R.W."/>
            <person name="Kang W.-H."/>
            <person name="Huh J.H."/>
            <person name="Kang B.-C."/>
            <person name="Yang T.-J."/>
            <person name="Lee Y.-H."/>
            <person name="Bennetzen J.L."/>
            <person name="Choi D."/>
        </authorList>
    </citation>
    <scope>NUCLEOTIDE SEQUENCE [LARGE SCALE GENOMIC DNA]</scope>
    <source>
        <strain evidence="3">cv. PBC81</strain>
    </source>
</reference>
<feature type="region of interest" description="Disordered" evidence="1">
    <location>
        <begin position="114"/>
        <end position="147"/>
    </location>
</feature>
<keyword evidence="3" id="KW-1185">Reference proteome</keyword>
<gene>
    <name evidence="2" type="ORF">CQW23_26492</name>
</gene>
<accession>A0A2G2VP01</accession>